<reference evidence="1" key="2">
    <citation type="submission" date="2020-09" db="EMBL/GenBank/DDBJ databases">
        <authorList>
            <person name="Sun Q."/>
            <person name="Ohkuma M."/>
        </authorList>
    </citation>
    <scope>NUCLEOTIDE SEQUENCE</scope>
    <source>
        <strain evidence="1">JCM 16108</strain>
    </source>
</reference>
<organism evidence="1 3">
    <name type="scientific">Halarchaeum rubridurum</name>
    <dbReference type="NCBI Taxonomy" id="489911"/>
    <lineage>
        <taxon>Archaea</taxon>
        <taxon>Methanobacteriati</taxon>
        <taxon>Methanobacteriota</taxon>
        <taxon>Stenosarchaea group</taxon>
        <taxon>Halobacteria</taxon>
        <taxon>Halobacteriales</taxon>
        <taxon>Halobacteriaceae</taxon>
    </lineage>
</organism>
<evidence type="ECO:0000313" key="1">
    <source>
        <dbReference type="EMBL" id="GGM64131.1"/>
    </source>
</evidence>
<dbReference type="EMBL" id="JAGGKO010000001">
    <property type="protein sequence ID" value="MBP1953591.1"/>
    <property type="molecule type" value="Genomic_DNA"/>
</dbReference>
<proteinExistence type="predicted"/>
<reference evidence="1" key="1">
    <citation type="journal article" date="2014" name="Int. J. Syst. Evol. Microbiol.">
        <title>Complete genome sequence of Corynebacterium casei LMG S-19264T (=DSM 44701T), isolated from a smear-ripened cheese.</title>
        <authorList>
            <consortium name="US DOE Joint Genome Institute (JGI-PGF)"/>
            <person name="Walter F."/>
            <person name="Albersmeier A."/>
            <person name="Kalinowski J."/>
            <person name="Ruckert C."/>
        </authorList>
    </citation>
    <scope>NUCLEOTIDE SEQUENCE</scope>
    <source>
        <strain evidence="1">JCM 16108</strain>
    </source>
</reference>
<comment type="caution">
    <text evidence="1">The sequence shown here is derived from an EMBL/GenBank/DDBJ whole genome shotgun (WGS) entry which is preliminary data.</text>
</comment>
<dbReference type="AlphaFoldDB" id="A0A830FYV1"/>
<dbReference type="EMBL" id="BMOO01000003">
    <property type="protein sequence ID" value="GGM64131.1"/>
    <property type="molecule type" value="Genomic_DNA"/>
</dbReference>
<reference evidence="2" key="3">
    <citation type="submission" date="2021-03" db="EMBL/GenBank/DDBJ databases">
        <title>Genomic Encyclopedia of Type Strains, Phase IV (KMG-IV): sequencing the most valuable type-strain genomes for metagenomic binning, comparative biology and taxonomic classification.</title>
        <authorList>
            <person name="Goeker M."/>
        </authorList>
    </citation>
    <scope>NUCLEOTIDE SEQUENCE</scope>
    <source>
        <strain evidence="2">DSM 22443</strain>
    </source>
</reference>
<dbReference type="RefSeq" id="WP_188871064.1">
    <property type="nucleotide sequence ID" value="NZ_BMOO01000003.1"/>
</dbReference>
<gene>
    <name evidence="1" type="ORF">GCM10009017_12720</name>
    <name evidence="2" type="ORF">J2752_000472</name>
</gene>
<dbReference type="Proteomes" id="UP000765891">
    <property type="component" value="Unassembled WGS sequence"/>
</dbReference>
<dbReference type="Proteomes" id="UP000614609">
    <property type="component" value="Unassembled WGS sequence"/>
</dbReference>
<name>A0A830FYV1_9EURY</name>
<evidence type="ECO:0000313" key="2">
    <source>
        <dbReference type="EMBL" id="MBP1953591.1"/>
    </source>
</evidence>
<protein>
    <submittedName>
        <fullName evidence="1">Uncharacterized protein</fullName>
    </submittedName>
</protein>
<accession>A0A830FYV1</accession>
<keyword evidence="3" id="KW-1185">Reference proteome</keyword>
<sequence length="188" mass="19151">MADYTLIQSGDANAAENVGALAGTLPVPRLVSGLALSGYDSAGPTVDIAAGKTAHVLDAATAEWTEDDGTQRSAGRDHVLVVAHLDARTDVALTDGATNHLFVDANWSEDDQPELVVNTTGDPPAASALKVAEVDTAADSISGQWALVAGDGTLTYPDEAAADAASTSLPSGTVVYDRAGGQHFYVTD</sequence>
<evidence type="ECO:0000313" key="3">
    <source>
        <dbReference type="Proteomes" id="UP000614609"/>
    </source>
</evidence>
<dbReference type="OrthoDB" id="381784at2157"/>